<dbReference type="InterPro" id="IPR051965">
    <property type="entry name" value="ChromReg_NeuronalGeneExpr"/>
</dbReference>
<feature type="region of interest" description="Disordered" evidence="4">
    <location>
        <begin position="1"/>
        <end position="63"/>
    </location>
</feature>
<evidence type="ECO:0000256" key="1">
    <source>
        <dbReference type="ARBA" id="ARBA00023125"/>
    </source>
</evidence>
<dbReference type="OrthoDB" id="1919336at2759"/>
<keyword evidence="8" id="KW-1185">Reference proteome</keyword>
<organism evidence="7 8">
    <name type="scientific">Periconia digitata</name>
    <dbReference type="NCBI Taxonomy" id="1303443"/>
    <lineage>
        <taxon>Eukaryota</taxon>
        <taxon>Fungi</taxon>
        <taxon>Dikarya</taxon>
        <taxon>Ascomycota</taxon>
        <taxon>Pezizomycotina</taxon>
        <taxon>Dothideomycetes</taxon>
        <taxon>Pleosporomycetidae</taxon>
        <taxon>Pleosporales</taxon>
        <taxon>Massarineae</taxon>
        <taxon>Periconiaceae</taxon>
        <taxon>Periconia</taxon>
    </lineage>
</organism>
<feature type="DNA-binding region" description="HMG box" evidence="3">
    <location>
        <begin position="223"/>
        <end position="289"/>
    </location>
</feature>
<accession>A0A9W4XT29</accession>
<evidence type="ECO:0000256" key="3">
    <source>
        <dbReference type="PROSITE-ProRule" id="PRU00267"/>
    </source>
</evidence>
<dbReference type="Gene3D" id="1.10.30.10">
    <property type="entry name" value="High mobility group box domain"/>
    <property type="match status" value="1"/>
</dbReference>
<keyword evidence="2 3" id="KW-0539">Nucleus</keyword>
<feature type="region of interest" description="Disordered" evidence="4">
    <location>
        <begin position="312"/>
        <end position="347"/>
    </location>
</feature>
<dbReference type="GO" id="GO:0010468">
    <property type="term" value="P:regulation of gene expression"/>
    <property type="evidence" value="ECO:0007669"/>
    <property type="project" value="TreeGrafter"/>
</dbReference>
<gene>
    <name evidence="7" type="ORF">PDIGIT_LOCUS15767</name>
</gene>
<dbReference type="Pfam" id="PF00505">
    <property type="entry name" value="HMG_box"/>
    <property type="match status" value="1"/>
</dbReference>
<dbReference type="CDD" id="cd12148">
    <property type="entry name" value="fungal_TF_MHR"/>
    <property type="match status" value="1"/>
</dbReference>
<evidence type="ECO:0000259" key="6">
    <source>
        <dbReference type="PROSITE" id="PS50118"/>
    </source>
</evidence>
<keyword evidence="5" id="KW-0472">Membrane</keyword>
<dbReference type="SMART" id="SM00454">
    <property type="entry name" value="SAM"/>
    <property type="match status" value="1"/>
</dbReference>
<dbReference type="InterPro" id="IPR036910">
    <property type="entry name" value="HMG_box_dom_sf"/>
</dbReference>
<dbReference type="GO" id="GO:0005634">
    <property type="term" value="C:nucleus"/>
    <property type="evidence" value="ECO:0007669"/>
    <property type="project" value="UniProtKB-UniRule"/>
</dbReference>
<dbReference type="PANTHER" id="PTHR46040:SF3">
    <property type="entry name" value="HIGH MOBILITY GROUP PROTEIN 2"/>
    <property type="match status" value="1"/>
</dbReference>
<proteinExistence type="predicted"/>
<dbReference type="PROSITE" id="PS50118">
    <property type="entry name" value="HMG_BOX_2"/>
    <property type="match status" value="1"/>
</dbReference>
<feature type="domain" description="HMG box" evidence="6">
    <location>
        <begin position="223"/>
        <end position="289"/>
    </location>
</feature>
<dbReference type="Gene3D" id="1.10.150.50">
    <property type="entry name" value="Transcription Factor, Ets-1"/>
    <property type="match status" value="1"/>
</dbReference>
<protein>
    <recommendedName>
        <fullName evidence="6">HMG box domain-containing protein</fullName>
    </recommendedName>
</protein>
<dbReference type="InterPro" id="IPR009071">
    <property type="entry name" value="HMG_box_dom"/>
</dbReference>
<dbReference type="SUPFAM" id="SSF47095">
    <property type="entry name" value="HMG-box"/>
    <property type="match status" value="1"/>
</dbReference>
<feature type="compositionally biased region" description="Basic residues" evidence="4">
    <location>
        <begin position="1"/>
        <end position="12"/>
    </location>
</feature>
<dbReference type="InterPro" id="IPR013761">
    <property type="entry name" value="SAM/pointed_sf"/>
</dbReference>
<evidence type="ECO:0000313" key="8">
    <source>
        <dbReference type="Proteomes" id="UP001152607"/>
    </source>
</evidence>
<evidence type="ECO:0000256" key="4">
    <source>
        <dbReference type="SAM" id="MobiDB-lite"/>
    </source>
</evidence>
<evidence type="ECO:0000256" key="2">
    <source>
        <dbReference type="ARBA" id="ARBA00023242"/>
    </source>
</evidence>
<feature type="compositionally biased region" description="Gly residues" evidence="4">
    <location>
        <begin position="158"/>
        <end position="172"/>
    </location>
</feature>
<dbReference type="Proteomes" id="UP001152607">
    <property type="component" value="Unassembled WGS sequence"/>
</dbReference>
<evidence type="ECO:0000256" key="5">
    <source>
        <dbReference type="SAM" id="Phobius"/>
    </source>
</evidence>
<dbReference type="EMBL" id="CAOQHR010000013">
    <property type="protein sequence ID" value="CAI6342558.1"/>
    <property type="molecule type" value="Genomic_DNA"/>
</dbReference>
<name>A0A9W4XT29_9PLEO</name>
<dbReference type="Pfam" id="PF00536">
    <property type="entry name" value="SAM_1"/>
    <property type="match status" value="1"/>
</dbReference>
<evidence type="ECO:0000313" key="7">
    <source>
        <dbReference type="EMBL" id="CAI6342558.1"/>
    </source>
</evidence>
<dbReference type="AlphaFoldDB" id="A0A9W4XT29"/>
<feature type="compositionally biased region" description="Basic residues" evidence="4">
    <location>
        <begin position="42"/>
        <end position="60"/>
    </location>
</feature>
<reference evidence="7" key="1">
    <citation type="submission" date="2023-01" db="EMBL/GenBank/DDBJ databases">
        <authorList>
            <person name="Van Ghelder C."/>
            <person name="Rancurel C."/>
        </authorList>
    </citation>
    <scope>NUCLEOTIDE SEQUENCE</scope>
    <source>
        <strain evidence="7">CNCM I-4278</strain>
    </source>
</reference>
<dbReference type="GO" id="GO:0003677">
    <property type="term" value="F:DNA binding"/>
    <property type="evidence" value="ECO:0007669"/>
    <property type="project" value="UniProtKB-UniRule"/>
</dbReference>
<keyword evidence="5" id="KW-1133">Transmembrane helix</keyword>
<keyword evidence="5" id="KW-0812">Transmembrane</keyword>
<dbReference type="SUPFAM" id="SSF47769">
    <property type="entry name" value="SAM/Pointed domain"/>
    <property type="match status" value="1"/>
</dbReference>
<dbReference type="InterPro" id="IPR001660">
    <property type="entry name" value="SAM"/>
</dbReference>
<feature type="transmembrane region" description="Helical" evidence="5">
    <location>
        <begin position="724"/>
        <end position="744"/>
    </location>
</feature>
<keyword evidence="1 3" id="KW-0238">DNA-binding</keyword>
<sequence>MRMSKNRMRRTSARPSQVTFTPPAPTCGDRLSKRPYPPGGHGKPKAHPPHIGVRPHRHDGIRKNPVPSCTMSISSHDGPMPALRDVLERLKLTSYHDALLANGFHSWDTVLDITEEDLTSLGVKLGHRRSLQREIATWRGVPSTLALEAETGLPSPGTGTGTGTGTGAGTAGTAGTAFSSHNTDTQPSLSTSALETLEKQTTPQPPREKRRYRRHPRPDSNAPRKPKTAYVNFADELRTTPEISALSFVDIAKEVGRRWQELLPEKKRVWEGDAARAMQEYETQMDAYKSTDNWRKYQTYLSEFKSLQQRQALLGKRPASTRSTGSYSQLDLGQASPPASSENQVAAYSTTPSASGYEAQMCQTALTLALGELGSLRGEILGQGALPYDQQNLPPEQLVRRAMYAFVQGTGSLLYMWTYDQVDQILERIYRPYYQTDAISLAECFIVAAMGAHYDMDCVPERTRRLLYASGTLCFNEVSATHDYLRTMRLLLSMSFYALLEKHMSARYLISAGLQIARWKCPSLTKIEGDVVGESWRKVFRSLIFMDCWLSYTLGYTAEVTPLDIAIACAPTTRLVQASIDEQIHVQTSKVGLIAAEIAKTVASPELATSENIAMLTGKLEAWRMQLPLMLQISILTSDNPPPLNLHQRRAILMVHIMYLGALILLYRHLLVAIAEKHLPWTLKLSVEDAQKYGIECAVAGQQIARILSLISFDGTLSKRCWLIIYWAFTASIVLLFSATAKLLDGQPDGVEQDLTWSKACMDMLEPCRNFEPIAAQYLQTLWPLYDHLRAIHHRIIGRAKTSIFSLLQSDPNTLSPPIPVSRVEIGPISEKLLILLRDPFGRKQGFDGEQNMRRLLNVDGTRLLFWWK</sequence>
<feature type="transmembrane region" description="Helical" evidence="5">
    <location>
        <begin position="651"/>
        <end position="675"/>
    </location>
</feature>
<feature type="compositionally biased region" description="Polar residues" evidence="4">
    <location>
        <begin position="178"/>
        <end position="202"/>
    </location>
</feature>
<feature type="region of interest" description="Disordered" evidence="4">
    <location>
        <begin position="149"/>
        <end position="228"/>
    </location>
</feature>
<dbReference type="PANTHER" id="PTHR46040">
    <property type="entry name" value="HIGH MOBILITY GROUP PROTEIN 2"/>
    <property type="match status" value="1"/>
</dbReference>
<dbReference type="SMART" id="SM00398">
    <property type="entry name" value="HMG"/>
    <property type="match status" value="1"/>
</dbReference>
<feature type="compositionally biased region" description="Polar residues" evidence="4">
    <location>
        <begin position="320"/>
        <end position="347"/>
    </location>
</feature>
<comment type="caution">
    <text evidence="7">The sequence shown here is derived from an EMBL/GenBank/DDBJ whole genome shotgun (WGS) entry which is preliminary data.</text>
</comment>